<dbReference type="AlphaFoldDB" id="A0A8C2VAJ4"/>
<dbReference type="SUPFAM" id="SSF56281">
    <property type="entry name" value="Metallo-hydrolase/oxidoreductase"/>
    <property type="match status" value="1"/>
</dbReference>
<feature type="domain" description="Metallo-beta-lactamase" evidence="1">
    <location>
        <begin position="26"/>
        <end position="130"/>
    </location>
</feature>
<reference evidence="2" key="1">
    <citation type="submission" date="2025-08" db="UniProtKB">
        <authorList>
            <consortium name="Ensembl"/>
        </authorList>
    </citation>
    <scope>IDENTIFICATION</scope>
</reference>
<proteinExistence type="predicted"/>
<name>A0A8C2VAJ4_CHILA</name>
<dbReference type="Proteomes" id="UP000694398">
    <property type="component" value="Unassembled WGS sequence"/>
</dbReference>
<reference evidence="2" key="2">
    <citation type="submission" date="2025-09" db="UniProtKB">
        <authorList>
            <consortium name="Ensembl"/>
        </authorList>
    </citation>
    <scope>IDENTIFICATION</scope>
</reference>
<evidence type="ECO:0000313" key="3">
    <source>
        <dbReference type="Proteomes" id="UP000694398"/>
    </source>
</evidence>
<dbReference type="InterPro" id="IPR001279">
    <property type="entry name" value="Metallo-B-lactamas"/>
</dbReference>
<dbReference type="CDD" id="cd16273">
    <property type="entry name" value="SNM1A-1C-like_MBL-fold"/>
    <property type="match status" value="1"/>
</dbReference>
<dbReference type="OMA" id="PCQFLPF"/>
<dbReference type="InterPro" id="IPR036866">
    <property type="entry name" value="RibonucZ/Hydroxyglut_hydro"/>
</dbReference>
<dbReference type="FunFam" id="3.60.15.10:FF:000022">
    <property type="entry name" value="DNA cross-link repair 1B"/>
    <property type="match status" value="1"/>
</dbReference>
<dbReference type="PANTHER" id="PTHR23240">
    <property type="entry name" value="DNA CROSS-LINK REPAIR PROTEIN PSO2/SNM1-RELATED"/>
    <property type="match status" value="1"/>
</dbReference>
<dbReference type="GeneTree" id="ENSGT00940000158175"/>
<dbReference type="GO" id="GO:0035312">
    <property type="term" value="F:5'-3' DNA exonuclease activity"/>
    <property type="evidence" value="ECO:0007669"/>
    <property type="project" value="TreeGrafter"/>
</dbReference>
<accession>A0A8C2VAJ4</accession>
<organism evidence="2 3">
    <name type="scientific">Chinchilla lanigera</name>
    <name type="common">Long-tailed chinchilla</name>
    <name type="synonym">Chinchilla villidera</name>
    <dbReference type="NCBI Taxonomy" id="34839"/>
    <lineage>
        <taxon>Eukaryota</taxon>
        <taxon>Metazoa</taxon>
        <taxon>Chordata</taxon>
        <taxon>Craniata</taxon>
        <taxon>Vertebrata</taxon>
        <taxon>Euteleostomi</taxon>
        <taxon>Mammalia</taxon>
        <taxon>Eutheria</taxon>
        <taxon>Euarchontoglires</taxon>
        <taxon>Glires</taxon>
        <taxon>Rodentia</taxon>
        <taxon>Hystricomorpha</taxon>
        <taxon>Chinchillidae</taxon>
        <taxon>Chinchilla</taxon>
    </lineage>
</organism>
<dbReference type="PANTHER" id="PTHR23240:SF26">
    <property type="entry name" value="5' EXONUCLEASE APOLLO"/>
    <property type="match status" value="1"/>
</dbReference>
<dbReference type="GO" id="GO:0003684">
    <property type="term" value="F:damaged DNA binding"/>
    <property type="evidence" value="ECO:0007669"/>
    <property type="project" value="TreeGrafter"/>
</dbReference>
<protein>
    <recommendedName>
        <fullName evidence="1">Metallo-beta-lactamase domain-containing protein</fullName>
    </recommendedName>
</protein>
<keyword evidence="3" id="KW-1185">Reference proteome</keyword>
<dbReference type="Gene3D" id="3.40.50.12650">
    <property type="match status" value="1"/>
</dbReference>
<dbReference type="GO" id="GO:0036297">
    <property type="term" value="P:interstrand cross-link repair"/>
    <property type="evidence" value="ECO:0007669"/>
    <property type="project" value="TreeGrafter"/>
</dbReference>
<dbReference type="Ensembl" id="ENSCLAT00000010033.1">
    <property type="protein sequence ID" value="ENSCLAP00000009903.1"/>
    <property type="gene ID" value="ENSCLAG00000006859.1"/>
</dbReference>
<evidence type="ECO:0000259" key="1">
    <source>
        <dbReference type="Pfam" id="PF12706"/>
    </source>
</evidence>
<dbReference type="Gene3D" id="3.60.15.10">
    <property type="entry name" value="Ribonuclease Z/Hydroxyacylglutathione hydrolase-like"/>
    <property type="match status" value="1"/>
</dbReference>
<dbReference type="Pfam" id="PF12706">
    <property type="entry name" value="Lactamase_B_2"/>
    <property type="match status" value="1"/>
</dbReference>
<dbReference type="GO" id="GO:0000723">
    <property type="term" value="P:telomere maintenance"/>
    <property type="evidence" value="ECO:0007669"/>
    <property type="project" value="TreeGrafter"/>
</dbReference>
<evidence type="ECO:0000313" key="2">
    <source>
        <dbReference type="Ensembl" id="ENSCLAP00000009903.1"/>
    </source>
</evidence>
<dbReference type="GO" id="GO:0006303">
    <property type="term" value="P:double-strand break repair via nonhomologous end joining"/>
    <property type="evidence" value="ECO:0007669"/>
    <property type="project" value="TreeGrafter"/>
</dbReference>
<sequence length="197" mass="22537">MNGVLIPRTPIAVDFWSLRRAGAARLFFLSHLHSDHTVGLSSTWARPLYCSPITAHLLHRHLQVRKQWIRVLEVGESHVLPLDEIGRETMTVTLIDANHCPGSVMFLFEGYFGTILYTGDFRYTPSMLKEPALALGKQIHTLYLDNTNCNPALVLPSRREAAHQIIQLIRRHPQHNIKIGELFPFIFQFFVHLLLSP</sequence>